<sequence length="220" mass="25494">MSKRSIDQDYVNEEGLINSLQNLSSDETPTNGTNRTNGINGTYSVQPTVLWKEVPDYVCYYSYEYNEIFMGQNDCRTEKLFGNIQPESNNISILDSRIVVKLKILPKFDISKSFVKFSVLIWSSDRFIKSSEARLGNMFVSEFVGMRPYSMLREGHHVIETYCVDLNGNKPYQIISHDDFMLGHKKISDNSVPSDRLFDGRNYFITLFLDDFYNSRYADL</sequence>
<feature type="non-terminal residue" evidence="1">
    <location>
        <position position="220"/>
    </location>
</feature>
<organism evidence="1 2">
    <name type="scientific">Racocetra fulgida</name>
    <dbReference type="NCBI Taxonomy" id="60492"/>
    <lineage>
        <taxon>Eukaryota</taxon>
        <taxon>Fungi</taxon>
        <taxon>Fungi incertae sedis</taxon>
        <taxon>Mucoromycota</taxon>
        <taxon>Glomeromycotina</taxon>
        <taxon>Glomeromycetes</taxon>
        <taxon>Diversisporales</taxon>
        <taxon>Gigasporaceae</taxon>
        <taxon>Racocetra</taxon>
    </lineage>
</organism>
<reference evidence="1" key="1">
    <citation type="submission" date="2021-06" db="EMBL/GenBank/DDBJ databases">
        <authorList>
            <person name="Kallberg Y."/>
            <person name="Tangrot J."/>
            <person name="Rosling A."/>
        </authorList>
    </citation>
    <scope>NUCLEOTIDE SEQUENCE</scope>
    <source>
        <strain evidence="1">IN212</strain>
    </source>
</reference>
<keyword evidence="2" id="KW-1185">Reference proteome</keyword>
<dbReference type="OrthoDB" id="2324728at2759"/>
<dbReference type="AlphaFoldDB" id="A0A9N8W4Y2"/>
<dbReference type="EMBL" id="CAJVPZ010000715">
    <property type="protein sequence ID" value="CAG8474339.1"/>
    <property type="molecule type" value="Genomic_DNA"/>
</dbReference>
<name>A0A9N8W4Y2_9GLOM</name>
<dbReference type="Proteomes" id="UP000789396">
    <property type="component" value="Unassembled WGS sequence"/>
</dbReference>
<gene>
    <name evidence="1" type="ORF">RFULGI_LOCUS1258</name>
</gene>
<comment type="caution">
    <text evidence="1">The sequence shown here is derived from an EMBL/GenBank/DDBJ whole genome shotgun (WGS) entry which is preliminary data.</text>
</comment>
<protein>
    <submittedName>
        <fullName evidence="1">13916_t:CDS:1</fullName>
    </submittedName>
</protein>
<evidence type="ECO:0000313" key="2">
    <source>
        <dbReference type="Proteomes" id="UP000789396"/>
    </source>
</evidence>
<accession>A0A9N8W4Y2</accession>
<evidence type="ECO:0000313" key="1">
    <source>
        <dbReference type="EMBL" id="CAG8474339.1"/>
    </source>
</evidence>
<proteinExistence type="predicted"/>